<keyword evidence="2" id="KW-1185">Reference proteome</keyword>
<reference evidence="1" key="1">
    <citation type="submission" date="2023-07" db="EMBL/GenBank/DDBJ databases">
        <title>Chromosome-level Genome Assembly of Striped Snakehead (Channa striata).</title>
        <authorList>
            <person name="Liu H."/>
        </authorList>
    </citation>
    <scope>NUCLEOTIDE SEQUENCE</scope>
    <source>
        <strain evidence="1">Gz</strain>
        <tissue evidence="1">Muscle</tissue>
    </source>
</reference>
<evidence type="ECO:0000313" key="2">
    <source>
        <dbReference type="Proteomes" id="UP001187415"/>
    </source>
</evidence>
<organism evidence="1 2">
    <name type="scientific">Channa striata</name>
    <name type="common">Snakehead murrel</name>
    <name type="synonym">Ophicephalus striatus</name>
    <dbReference type="NCBI Taxonomy" id="64152"/>
    <lineage>
        <taxon>Eukaryota</taxon>
        <taxon>Metazoa</taxon>
        <taxon>Chordata</taxon>
        <taxon>Craniata</taxon>
        <taxon>Vertebrata</taxon>
        <taxon>Euteleostomi</taxon>
        <taxon>Actinopterygii</taxon>
        <taxon>Neopterygii</taxon>
        <taxon>Teleostei</taxon>
        <taxon>Neoteleostei</taxon>
        <taxon>Acanthomorphata</taxon>
        <taxon>Anabantaria</taxon>
        <taxon>Anabantiformes</taxon>
        <taxon>Channoidei</taxon>
        <taxon>Channidae</taxon>
        <taxon>Channa</taxon>
    </lineage>
</organism>
<evidence type="ECO:0000313" key="1">
    <source>
        <dbReference type="EMBL" id="KAK2849596.1"/>
    </source>
</evidence>
<gene>
    <name evidence="1" type="ORF">Q5P01_009430</name>
</gene>
<sequence>MEFKLEDFTTNPSRDKLERCRKADLLLIADCFDLRVPLHAKKEELKQLLMEKLLERGFFPKPAPTVEFELGDFAGVPAPLQDLPLHSGMTMEDLKLTLRIREVEVRNRELELERGAAVPASPTPLSPSSGCEDGFDVSRHIALVPPFRESEVDSYFNAFERIAATLKWPKTVWPLLLQCKFVGKAQEVCTSLSTEDSWIMMKRVSARLKGKVYRTVVRPALLYGLETVAVRKRQEAEMETAEMKMLRFSLGVTRLDRIRNEFIRGTAHVACVSNKVREARLRWFGHVQRRDSEYIGRRMLELEPPGKRAIGRPRRG</sequence>
<dbReference type="EMBL" id="JAUPFM010000006">
    <property type="protein sequence ID" value="KAK2849596.1"/>
    <property type="molecule type" value="Genomic_DNA"/>
</dbReference>
<protein>
    <submittedName>
        <fullName evidence="1">Uncharacterized protein</fullName>
    </submittedName>
</protein>
<dbReference type="PANTHER" id="PTHR46238">
    <property type="entry name" value="REVERSE TRANSCRIPTASE DOMAIN-CONTAINING PROTEIN"/>
    <property type="match status" value="1"/>
</dbReference>
<accession>A0AA88N5J9</accession>
<dbReference type="Proteomes" id="UP001187415">
    <property type="component" value="Unassembled WGS sequence"/>
</dbReference>
<dbReference type="AlphaFoldDB" id="A0AA88N5J9"/>
<comment type="caution">
    <text evidence="1">The sequence shown here is derived from an EMBL/GenBank/DDBJ whole genome shotgun (WGS) entry which is preliminary data.</text>
</comment>
<proteinExistence type="predicted"/>
<dbReference type="PANTHER" id="PTHR46238:SF8">
    <property type="entry name" value="ENDONUCLEASE_EXONUCLEASE_PHOSPHATASE DOMAIN-CONTAINING PROTEIN"/>
    <property type="match status" value="1"/>
</dbReference>
<name>A0AA88N5J9_CHASR</name>